<reference evidence="2 3" key="2">
    <citation type="submission" date="2020-06" db="EMBL/GenBank/DDBJ databases">
        <title>Polyphasic characterization of a Rahnella strain isolated from tree sap.</title>
        <authorList>
            <person name="Kim I.S."/>
        </authorList>
    </citation>
    <scope>NUCLEOTIDE SEQUENCE [LARGE SCALE GENOMIC DNA]</scope>
    <source>
        <strain evidence="2 3">SAP-1</strain>
    </source>
</reference>
<sequence length="183" mass="21055">MKVNFTTSLDLRAGWLRLQWQAHCLYRRMGPLPLLLLGIWLSGVLYWALTLRPELLMQKHSLDEIRHELSVPLPMLSAEQSTMQDNLSITEYQQVKALFAIFNKYHLQVQESRYQFIAADADHPAQLALDIPLQGDYQQFYLALRELTASMPVKVNAATLRRKHPDLTGLQIMLRVTLRGGEA</sequence>
<keyword evidence="3" id="KW-1185">Reference proteome</keyword>
<reference evidence="2 3" key="1">
    <citation type="submission" date="2020-01" db="EMBL/GenBank/DDBJ databases">
        <authorList>
            <person name="Lee S.D."/>
        </authorList>
    </citation>
    <scope>NUCLEOTIDE SEQUENCE [LARGE SCALE GENOMIC DNA]</scope>
    <source>
        <strain evidence="2 3">SAP-1</strain>
    </source>
</reference>
<keyword evidence="1" id="KW-0472">Membrane</keyword>
<keyword evidence="1" id="KW-1133">Transmembrane helix</keyword>
<evidence type="ECO:0000313" key="3">
    <source>
        <dbReference type="Proteomes" id="UP000585363"/>
    </source>
</evidence>
<dbReference type="Proteomes" id="UP000585363">
    <property type="component" value="Unassembled WGS sequence"/>
</dbReference>
<organism evidence="2 3">
    <name type="scientific">Rouxiella aceris</name>
    <dbReference type="NCBI Taxonomy" id="2703884"/>
    <lineage>
        <taxon>Bacteria</taxon>
        <taxon>Pseudomonadati</taxon>
        <taxon>Pseudomonadota</taxon>
        <taxon>Gammaproteobacteria</taxon>
        <taxon>Enterobacterales</taxon>
        <taxon>Yersiniaceae</taxon>
        <taxon>Rouxiella</taxon>
    </lineage>
</organism>
<accession>A0A848MRA0</accession>
<name>A0A848MRA0_9GAMM</name>
<dbReference type="EMBL" id="JAADJU010000014">
    <property type="protein sequence ID" value="NMP29382.1"/>
    <property type="molecule type" value="Genomic_DNA"/>
</dbReference>
<evidence type="ECO:0000313" key="2">
    <source>
        <dbReference type="EMBL" id="NMP29382.1"/>
    </source>
</evidence>
<dbReference type="RefSeq" id="WP_169405096.1">
    <property type="nucleotide sequence ID" value="NZ_JAADJU010000014.1"/>
</dbReference>
<keyword evidence="1" id="KW-0812">Transmembrane</keyword>
<comment type="caution">
    <text evidence="2">The sequence shown here is derived from an EMBL/GenBank/DDBJ whole genome shotgun (WGS) entry which is preliminary data.</text>
</comment>
<dbReference type="AlphaFoldDB" id="A0A848MRA0"/>
<feature type="transmembrane region" description="Helical" evidence="1">
    <location>
        <begin position="30"/>
        <end position="49"/>
    </location>
</feature>
<protein>
    <submittedName>
        <fullName evidence="2">Uncharacterized protein</fullName>
    </submittedName>
</protein>
<proteinExistence type="predicted"/>
<evidence type="ECO:0000256" key="1">
    <source>
        <dbReference type="SAM" id="Phobius"/>
    </source>
</evidence>
<gene>
    <name evidence="2" type="ORF">GW590_21285</name>
</gene>